<evidence type="ECO:0000313" key="2">
    <source>
        <dbReference type="Proteomes" id="UP000812440"/>
    </source>
</evidence>
<sequence>MAGKFGAESAQVYSGLATALERLTNEATILSEHSKKVIEHHLVLKNVNKSFNQVQCRLERVAAIRPGFSQVNM</sequence>
<accession>A0A8T2KEE6</accession>
<dbReference type="EMBL" id="JAACNH010000002">
    <property type="protein sequence ID" value="KAG8452746.1"/>
    <property type="molecule type" value="Genomic_DNA"/>
</dbReference>
<reference evidence="1" key="1">
    <citation type="thesis" date="2020" institute="ProQuest LLC" country="789 East Eisenhower Parkway, Ann Arbor, MI, USA">
        <title>Comparative Genomics and Chromosome Evolution.</title>
        <authorList>
            <person name="Mudd A.B."/>
        </authorList>
    </citation>
    <scope>NUCLEOTIDE SEQUENCE</scope>
    <source>
        <strain evidence="1">Female2</strain>
        <tissue evidence="1">Blood</tissue>
    </source>
</reference>
<protein>
    <submittedName>
        <fullName evidence="1">Uncharacterized protein</fullName>
    </submittedName>
</protein>
<name>A0A8T2KEE6_9PIPI</name>
<evidence type="ECO:0000313" key="1">
    <source>
        <dbReference type="EMBL" id="KAG8452746.1"/>
    </source>
</evidence>
<dbReference type="OrthoDB" id="8685694at2759"/>
<gene>
    <name evidence="1" type="ORF">GDO86_004511</name>
</gene>
<proteinExistence type="predicted"/>
<keyword evidence="2" id="KW-1185">Reference proteome</keyword>
<dbReference type="Proteomes" id="UP000812440">
    <property type="component" value="Chromosome 2"/>
</dbReference>
<comment type="caution">
    <text evidence="1">The sequence shown here is derived from an EMBL/GenBank/DDBJ whole genome shotgun (WGS) entry which is preliminary data.</text>
</comment>
<dbReference type="AlphaFoldDB" id="A0A8T2KEE6"/>
<organism evidence="1 2">
    <name type="scientific">Hymenochirus boettgeri</name>
    <name type="common">Congo dwarf clawed frog</name>
    <dbReference type="NCBI Taxonomy" id="247094"/>
    <lineage>
        <taxon>Eukaryota</taxon>
        <taxon>Metazoa</taxon>
        <taxon>Chordata</taxon>
        <taxon>Craniata</taxon>
        <taxon>Vertebrata</taxon>
        <taxon>Euteleostomi</taxon>
        <taxon>Amphibia</taxon>
        <taxon>Batrachia</taxon>
        <taxon>Anura</taxon>
        <taxon>Pipoidea</taxon>
        <taxon>Pipidae</taxon>
        <taxon>Pipinae</taxon>
        <taxon>Hymenochirus</taxon>
    </lineage>
</organism>